<dbReference type="RefSeq" id="WP_125852341.1">
    <property type="nucleotide sequence ID" value="NZ_JAOCDH010000011.1"/>
</dbReference>
<dbReference type="InterPro" id="IPR054427">
    <property type="entry name" value="S1CSD-TOTE-2"/>
</dbReference>
<name>A0AA42ILL6_9GAMM</name>
<evidence type="ECO:0000259" key="1">
    <source>
        <dbReference type="Pfam" id="PF22707"/>
    </source>
</evidence>
<dbReference type="Pfam" id="PF22707">
    <property type="entry name" value="S1CSD-TOTE-2"/>
    <property type="match status" value="1"/>
</dbReference>
<proteinExistence type="predicted"/>
<evidence type="ECO:0000313" key="3">
    <source>
        <dbReference type="Proteomes" id="UP001161137"/>
    </source>
</evidence>
<protein>
    <recommendedName>
        <fullName evidence="1">TOTE conflict systems S1/CSD-like domain-containing protein</fullName>
    </recommendedName>
</protein>
<sequence>MMVVIEVQLVRYVSKRGPQYRVLAAKASEKVPGDLLRKDFTEAVRVSNGMGFTPSEIFIPRHLVERCEIKDGQQVSGTAVQAYNKKRESWGWKAVSIQPL</sequence>
<comment type="caution">
    <text evidence="2">The sequence shown here is derived from an EMBL/GenBank/DDBJ whole genome shotgun (WGS) entry which is preliminary data.</text>
</comment>
<dbReference type="EMBL" id="JAOCDH010000011">
    <property type="protein sequence ID" value="MDH0702027.1"/>
    <property type="molecule type" value="Genomic_DNA"/>
</dbReference>
<accession>A0AA42ILL6</accession>
<dbReference type="Proteomes" id="UP001161137">
    <property type="component" value="Unassembled WGS sequence"/>
</dbReference>
<dbReference type="AlphaFoldDB" id="A0AA42ILL6"/>
<reference evidence="2" key="1">
    <citation type="submission" date="2022-09" db="EMBL/GenBank/DDBJ databases">
        <title>Intensive care unit water sources are persistently colonized with multi-drug resistant bacteria and are the site of extensive horizontal gene transfer of antibiotic resistance genes.</title>
        <authorList>
            <person name="Diorio-Toth L."/>
        </authorList>
    </citation>
    <scope>NUCLEOTIDE SEQUENCE</scope>
    <source>
        <strain evidence="2">GD03863</strain>
    </source>
</reference>
<gene>
    <name evidence="2" type="ORF">N5D41_11060</name>
</gene>
<feature type="domain" description="TOTE conflict systems S1/CSD-like" evidence="1">
    <location>
        <begin position="38"/>
        <end position="97"/>
    </location>
</feature>
<organism evidence="2 3">
    <name type="scientific">Ectopseudomonas toyotomiensis</name>
    <dbReference type="NCBI Taxonomy" id="554344"/>
    <lineage>
        <taxon>Bacteria</taxon>
        <taxon>Pseudomonadati</taxon>
        <taxon>Pseudomonadota</taxon>
        <taxon>Gammaproteobacteria</taxon>
        <taxon>Pseudomonadales</taxon>
        <taxon>Pseudomonadaceae</taxon>
        <taxon>Ectopseudomonas</taxon>
    </lineage>
</organism>
<evidence type="ECO:0000313" key="2">
    <source>
        <dbReference type="EMBL" id="MDH0702027.1"/>
    </source>
</evidence>